<name>A0A081BQI8_9BACT</name>
<reference evidence="2" key="1">
    <citation type="journal article" date="2015" name="PeerJ">
        <title>First genomic representation of candidate bacterial phylum KSB3 points to enhanced environmental sensing as a trigger of wastewater bulking.</title>
        <authorList>
            <person name="Sekiguchi Y."/>
            <person name="Ohashi A."/>
            <person name="Parks D.H."/>
            <person name="Yamauchi T."/>
            <person name="Tyson G.W."/>
            <person name="Hugenholtz P."/>
        </authorList>
    </citation>
    <scope>NUCLEOTIDE SEQUENCE [LARGE SCALE GENOMIC DNA]</scope>
</reference>
<accession>A0A081BQI8</accession>
<dbReference type="Proteomes" id="UP000030700">
    <property type="component" value="Unassembled WGS sequence"/>
</dbReference>
<dbReference type="InterPro" id="IPR018631">
    <property type="entry name" value="AAA-ATPase-like_dom"/>
</dbReference>
<evidence type="ECO:0000259" key="1">
    <source>
        <dbReference type="Pfam" id="PF09820"/>
    </source>
</evidence>
<feature type="domain" description="AAA-ATPase-like" evidence="1">
    <location>
        <begin position="7"/>
        <end position="88"/>
    </location>
</feature>
<dbReference type="HOGENOM" id="CLU_021114_7_0_0"/>
<protein>
    <recommendedName>
        <fullName evidence="1">AAA-ATPase-like domain-containing protein</fullName>
    </recommendedName>
</protein>
<evidence type="ECO:0000313" key="3">
    <source>
        <dbReference type="Proteomes" id="UP000030700"/>
    </source>
</evidence>
<dbReference type="AlphaFoldDB" id="A0A081BQI8"/>
<evidence type="ECO:0000313" key="2">
    <source>
        <dbReference type="EMBL" id="GAK52654.1"/>
    </source>
</evidence>
<dbReference type="PANTHER" id="PTHR34825:SF2">
    <property type="entry name" value="AAA-ATPASE-LIKE DOMAIN-CONTAINING PROTEIN"/>
    <property type="match status" value="1"/>
</dbReference>
<proteinExistence type="predicted"/>
<dbReference type="STRING" id="1499966.U14_03907"/>
<dbReference type="PANTHER" id="PTHR34825">
    <property type="entry name" value="CONSERVED PROTEIN, WITH A WEAK D-GALACTARATE DEHYDRATASE/ALTRONATE HYDROLASE DOMAIN"/>
    <property type="match status" value="1"/>
</dbReference>
<dbReference type="Pfam" id="PF09820">
    <property type="entry name" value="AAA-ATPase_like"/>
    <property type="match status" value="1"/>
</dbReference>
<keyword evidence="3" id="KW-1185">Reference proteome</keyword>
<dbReference type="EMBL" id="DF820458">
    <property type="protein sequence ID" value="GAK52654.1"/>
    <property type="molecule type" value="Genomic_DNA"/>
</dbReference>
<sequence length="93" mass="11294">MKKRVLYAIANYEELVRDNGYFVDKTPYIERLEQISNPVFLRPRRFGKSLWCRILECYYNIHQKDDFERLLGQTYIGQPPTPQRNSYISRFII</sequence>
<organism evidence="2">
    <name type="scientific">Candidatus Moduliflexus flocculans</name>
    <dbReference type="NCBI Taxonomy" id="1499966"/>
    <lineage>
        <taxon>Bacteria</taxon>
        <taxon>Candidatus Moduliflexota</taxon>
        <taxon>Candidatus Moduliflexia</taxon>
        <taxon>Candidatus Moduliflexales</taxon>
        <taxon>Candidatus Moduliflexaceae</taxon>
    </lineage>
</organism>
<gene>
    <name evidence="2" type="ORF">U14_03907</name>
</gene>